<sequence length="738" mass="79699">MSDGGCCSSLKGWPVYSSNRTYSRAILGLSAALALSFTSLAVPANAQESETALPATAELNGKESAALLSAETGLFDAAPPKPVARGAAGNLQLPAVNEEEVFEEGRVIRAPEPDQSRCYRIPALVTAQNGDLLLAFDNRYGGGDGAKTWCRDAPYENMKRINRQNMQTDIQLYRSVDNGQSFEDFGYIAQGTADVRELSYTDPALVTDRTTGKIFAFFVRAYDYRVGQSSAGFNEGDVEAEIQKRDVQDTVVVESLDGGQTWGNMRLLSALTAKVSSISTGDTIFDGRGRFVTSGAGIQLQYGEHAGRLIVPISVDIDPKDSAKFINLAIYSDDHGQTWQAGIGTAGGAGFSGDESKIVELSDGRLMMSSKDNDKPRWVSYSEDQGENWSTPKRKIIAPPQHPEKHNTGINVGLIRAYPNAPENSAAARVLLYSAPIDQRYSHKHTEDGRNNGWVMGSCDDGKTWSFGRQIEKNRFQYSSMTVMSDGNIGMVYESGDFSTGMNLKFAKFNMAWLGADCLSNEALGLTGDIDKEIVAAQEKAAAATKEAQEAAEKVEKLTEELAAARKENDELKTQVKESEEAVGDLADKVFKLENAVTEAKKKATVAEKAVSDALAKLQEAESIAEEQKAKAESAAAEAQALREKLEKLEGSILIVKENSEAEESADLSSTVKDAADTARRAATDANGALSGQKQNEEKPAMGLMRILKVLAGIIPLVAIIATIFQTFHLPFNIPGMR</sequence>
<dbReference type="InterPro" id="IPR026856">
    <property type="entry name" value="Sialidase_fam"/>
</dbReference>
<dbReference type="InterPro" id="IPR011040">
    <property type="entry name" value="Sialidase"/>
</dbReference>
<feature type="coiled-coil region" evidence="4">
    <location>
        <begin position="534"/>
        <end position="659"/>
    </location>
</feature>
<keyword evidence="7" id="KW-0732">Signal</keyword>
<gene>
    <name evidence="9" type="ORF">CIP107547_00657</name>
</gene>
<name>A0A811G1Z4_CORDP</name>
<keyword evidence="6" id="KW-1133">Transmembrane helix</keyword>
<dbReference type="CDD" id="cd15482">
    <property type="entry name" value="Sialidase_non-viral"/>
    <property type="match status" value="1"/>
</dbReference>
<keyword evidence="9" id="KW-0326">Glycosidase</keyword>
<dbReference type="Proteomes" id="UP000480222">
    <property type="component" value="Unassembled WGS sequence"/>
</dbReference>
<evidence type="ECO:0000256" key="7">
    <source>
        <dbReference type="SAM" id="SignalP"/>
    </source>
</evidence>
<dbReference type="SUPFAM" id="SSF50939">
    <property type="entry name" value="Sialidases"/>
    <property type="match status" value="1"/>
</dbReference>
<evidence type="ECO:0000256" key="5">
    <source>
        <dbReference type="SAM" id="MobiDB-lite"/>
    </source>
</evidence>
<accession>A0A811G1Z4</accession>
<comment type="catalytic activity">
    <reaction evidence="1">
        <text>Hydrolysis of alpha-(2-&gt;3)-, alpha-(2-&gt;6)-, alpha-(2-&gt;8)- glycosidic linkages of terminal sialic acid residues in oligosaccharides, glycoproteins, glycolipids, colominic acid and synthetic substrates.</text>
        <dbReference type="EC" id="3.2.1.18"/>
    </reaction>
</comment>
<comment type="similarity">
    <text evidence="2">Belongs to the glycosyl hydrolase 33 family.</text>
</comment>
<evidence type="ECO:0000256" key="3">
    <source>
        <dbReference type="ARBA" id="ARBA00012733"/>
    </source>
</evidence>
<evidence type="ECO:0000256" key="6">
    <source>
        <dbReference type="SAM" id="Phobius"/>
    </source>
</evidence>
<feature type="signal peptide" evidence="7">
    <location>
        <begin position="1"/>
        <end position="46"/>
    </location>
</feature>
<dbReference type="GO" id="GO:0004308">
    <property type="term" value="F:exo-alpha-sialidase activity"/>
    <property type="evidence" value="ECO:0007669"/>
    <property type="project" value="UniProtKB-EC"/>
</dbReference>
<feature type="transmembrane region" description="Helical" evidence="6">
    <location>
        <begin position="707"/>
        <end position="728"/>
    </location>
</feature>
<feature type="region of interest" description="Disordered" evidence="5">
    <location>
        <begin position="665"/>
        <end position="696"/>
    </location>
</feature>
<dbReference type="GO" id="GO:0005737">
    <property type="term" value="C:cytoplasm"/>
    <property type="evidence" value="ECO:0007669"/>
    <property type="project" value="TreeGrafter"/>
</dbReference>
<comment type="caution">
    <text evidence="9">The sequence shown here is derived from an EMBL/GenBank/DDBJ whole genome shotgun (WGS) entry which is preliminary data.</text>
</comment>
<keyword evidence="6" id="KW-0812">Transmembrane</keyword>
<keyword evidence="4" id="KW-0175">Coiled coil</keyword>
<dbReference type="EC" id="3.2.1.18" evidence="3"/>
<feature type="chain" id="PRO_5032308672" description="exo-alpha-sialidase" evidence="7">
    <location>
        <begin position="47"/>
        <end position="738"/>
    </location>
</feature>
<evidence type="ECO:0000256" key="2">
    <source>
        <dbReference type="ARBA" id="ARBA00009348"/>
    </source>
</evidence>
<feature type="domain" description="Sialidase" evidence="8">
    <location>
        <begin position="182"/>
        <end position="491"/>
    </location>
</feature>
<dbReference type="GO" id="GO:0006689">
    <property type="term" value="P:ganglioside catabolic process"/>
    <property type="evidence" value="ECO:0007669"/>
    <property type="project" value="TreeGrafter"/>
</dbReference>
<evidence type="ECO:0000313" key="9">
    <source>
        <dbReference type="EMBL" id="CAB0589153.1"/>
    </source>
</evidence>
<dbReference type="AlphaFoldDB" id="A0A811G1Z4"/>
<keyword evidence="9" id="KW-0378">Hydrolase</keyword>
<feature type="region of interest" description="Disordered" evidence="5">
    <location>
        <begin position="377"/>
        <end position="405"/>
    </location>
</feature>
<dbReference type="Pfam" id="PF13088">
    <property type="entry name" value="BNR_2"/>
    <property type="match status" value="1"/>
</dbReference>
<evidence type="ECO:0000259" key="8">
    <source>
        <dbReference type="Pfam" id="PF13088"/>
    </source>
</evidence>
<keyword evidence="6" id="KW-0472">Membrane</keyword>
<evidence type="ECO:0000256" key="1">
    <source>
        <dbReference type="ARBA" id="ARBA00000427"/>
    </source>
</evidence>
<dbReference type="EMBL" id="CADDAV010000009">
    <property type="protein sequence ID" value="CAB0589153.1"/>
    <property type="molecule type" value="Genomic_DNA"/>
</dbReference>
<organism evidence="9 10">
    <name type="scientific">Corynebacterium diphtheriae</name>
    <dbReference type="NCBI Taxonomy" id="1717"/>
    <lineage>
        <taxon>Bacteria</taxon>
        <taxon>Bacillati</taxon>
        <taxon>Actinomycetota</taxon>
        <taxon>Actinomycetes</taxon>
        <taxon>Mycobacteriales</taxon>
        <taxon>Corynebacteriaceae</taxon>
        <taxon>Corynebacterium</taxon>
    </lineage>
</organism>
<feature type="compositionally biased region" description="Basic and acidic residues" evidence="5">
    <location>
        <begin position="674"/>
        <end position="683"/>
    </location>
</feature>
<dbReference type="PANTHER" id="PTHR10628">
    <property type="entry name" value="SIALIDASE"/>
    <property type="match status" value="1"/>
</dbReference>
<dbReference type="Gene3D" id="2.120.10.10">
    <property type="match status" value="1"/>
</dbReference>
<proteinExistence type="inferred from homology"/>
<dbReference type="InterPro" id="IPR036278">
    <property type="entry name" value="Sialidase_sf"/>
</dbReference>
<dbReference type="GO" id="GO:0016020">
    <property type="term" value="C:membrane"/>
    <property type="evidence" value="ECO:0007669"/>
    <property type="project" value="TreeGrafter"/>
</dbReference>
<dbReference type="PANTHER" id="PTHR10628:SF30">
    <property type="entry name" value="EXO-ALPHA-SIALIDASE"/>
    <property type="match status" value="1"/>
</dbReference>
<reference evidence="9 10" key="1">
    <citation type="submission" date="2020-02" db="EMBL/GenBank/DDBJ databases">
        <authorList>
            <person name="Brisse S."/>
        </authorList>
    </citation>
    <scope>NUCLEOTIDE SEQUENCE [LARGE SCALE GENOMIC DNA]</scope>
    <source>
        <strain evidence="9">CIP107547</strain>
    </source>
</reference>
<evidence type="ECO:0000256" key="4">
    <source>
        <dbReference type="SAM" id="Coils"/>
    </source>
</evidence>
<dbReference type="GO" id="GO:0009313">
    <property type="term" value="P:oligosaccharide catabolic process"/>
    <property type="evidence" value="ECO:0007669"/>
    <property type="project" value="TreeGrafter"/>
</dbReference>
<evidence type="ECO:0000313" key="10">
    <source>
        <dbReference type="Proteomes" id="UP000480222"/>
    </source>
</evidence>
<protein>
    <recommendedName>
        <fullName evidence="3">exo-alpha-sialidase</fullName>
        <ecNumber evidence="3">3.2.1.18</ecNumber>
    </recommendedName>
</protein>